<gene>
    <name evidence="4" type="ORF">yc1106_03778</name>
</gene>
<accession>A0A9Q8Z7V0</accession>
<dbReference type="InterPro" id="IPR002110">
    <property type="entry name" value="Ankyrin_rpt"/>
</dbReference>
<dbReference type="PANTHER" id="PTHR24198:SF165">
    <property type="entry name" value="ANKYRIN REPEAT-CONTAINING PROTEIN-RELATED"/>
    <property type="match status" value="1"/>
</dbReference>
<dbReference type="InterPro" id="IPR036770">
    <property type="entry name" value="Ankyrin_rpt-contain_sf"/>
</dbReference>
<reference evidence="4" key="1">
    <citation type="submission" date="2021-12" db="EMBL/GenBank/DDBJ databases">
        <title>Curvularia clavata genome.</title>
        <authorList>
            <person name="Cao Y."/>
        </authorList>
    </citation>
    <scope>NUCLEOTIDE SEQUENCE</scope>
    <source>
        <strain evidence="4">Yc1106</strain>
    </source>
</reference>
<dbReference type="Proteomes" id="UP001056012">
    <property type="component" value="Chromosome 3"/>
</dbReference>
<dbReference type="VEuPathDB" id="FungiDB:yc1106_03778"/>
<feature type="repeat" description="ANK" evidence="3">
    <location>
        <begin position="277"/>
        <end position="309"/>
    </location>
</feature>
<evidence type="ECO:0000256" key="1">
    <source>
        <dbReference type="ARBA" id="ARBA00022737"/>
    </source>
</evidence>
<name>A0A9Q8Z7V0_CURCL</name>
<keyword evidence="1" id="KW-0677">Repeat</keyword>
<proteinExistence type="predicted"/>
<dbReference type="PROSITE" id="PS50088">
    <property type="entry name" value="ANK_REPEAT"/>
    <property type="match status" value="1"/>
</dbReference>
<organism evidence="4 5">
    <name type="scientific">Curvularia clavata</name>
    <dbReference type="NCBI Taxonomy" id="95742"/>
    <lineage>
        <taxon>Eukaryota</taxon>
        <taxon>Fungi</taxon>
        <taxon>Dikarya</taxon>
        <taxon>Ascomycota</taxon>
        <taxon>Pezizomycotina</taxon>
        <taxon>Dothideomycetes</taxon>
        <taxon>Pleosporomycetidae</taxon>
        <taxon>Pleosporales</taxon>
        <taxon>Pleosporineae</taxon>
        <taxon>Pleosporaceae</taxon>
        <taxon>Curvularia</taxon>
    </lineage>
</organism>
<dbReference type="AlphaFoldDB" id="A0A9Q8Z7V0"/>
<sequence length="362" mass="41193">MMTMAMDRVRELEKDFRWVFGWPYLPDAEVETERMKFERAVDSVRDAFHRTSNEMTTTENGLKTFSDRSLTESQRNALFIGPPDTLCPECCPEDLRPMINKAIESLDVCGEFLVQQHLFWQHWDLFDPDETDEAEDIKSRELERYTIFSGEIPQQAGAILESFIPTDFGNYVRSIGLYHFDLGEIHEIGGQLKSIDCLGRTPLHRFLDDVFESGCDLPYQYFDESGNSFVDKGSWNNQDILGRTPFHILCQSPRLDGYGEVEVILEAGANPSLATIYGSLPLHYVAANGNFKICEVLMKHESKFNIGAADMKGLTALDYAIIKKHEKVADLLMGHYNEAGLSREIVAAFRIKNGIEDGHHVF</sequence>
<dbReference type="SUPFAM" id="SSF48403">
    <property type="entry name" value="Ankyrin repeat"/>
    <property type="match status" value="1"/>
</dbReference>
<dbReference type="EMBL" id="CP089276">
    <property type="protein sequence ID" value="USP76504.1"/>
    <property type="molecule type" value="Genomic_DNA"/>
</dbReference>
<keyword evidence="5" id="KW-1185">Reference proteome</keyword>
<evidence type="ECO:0000256" key="2">
    <source>
        <dbReference type="ARBA" id="ARBA00023043"/>
    </source>
</evidence>
<dbReference type="PANTHER" id="PTHR24198">
    <property type="entry name" value="ANKYRIN REPEAT AND PROTEIN KINASE DOMAIN-CONTAINING PROTEIN"/>
    <property type="match status" value="1"/>
</dbReference>
<evidence type="ECO:0000256" key="3">
    <source>
        <dbReference type="PROSITE-ProRule" id="PRU00023"/>
    </source>
</evidence>
<dbReference type="Gene3D" id="1.25.40.20">
    <property type="entry name" value="Ankyrin repeat-containing domain"/>
    <property type="match status" value="1"/>
</dbReference>
<evidence type="ECO:0000313" key="5">
    <source>
        <dbReference type="Proteomes" id="UP001056012"/>
    </source>
</evidence>
<protein>
    <submittedName>
        <fullName evidence="4">Uncharacterized protein</fullName>
    </submittedName>
</protein>
<dbReference type="Pfam" id="PF12796">
    <property type="entry name" value="Ank_2"/>
    <property type="match status" value="1"/>
</dbReference>
<keyword evidence="2 3" id="KW-0040">ANK repeat</keyword>
<evidence type="ECO:0000313" key="4">
    <source>
        <dbReference type="EMBL" id="USP76504.1"/>
    </source>
</evidence>
<dbReference type="OrthoDB" id="539213at2759"/>
<dbReference type="SMART" id="SM00248">
    <property type="entry name" value="ANK"/>
    <property type="match status" value="3"/>
</dbReference>